<gene>
    <name evidence="3" type="ORF">FYJ33_10180</name>
</gene>
<dbReference type="InterPro" id="IPR011008">
    <property type="entry name" value="Dimeric_a/b-barrel"/>
</dbReference>
<feature type="domain" description="Stress-response A/B barrel" evidence="2">
    <location>
        <begin position="2"/>
        <end position="94"/>
    </location>
</feature>
<protein>
    <submittedName>
        <fullName evidence="3">Dabb family protein</fullName>
    </submittedName>
</protein>
<evidence type="ECO:0000259" key="2">
    <source>
        <dbReference type="PROSITE" id="PS51502"/>
    </source>
</evidence>
<proteinExistence type="predicted"/>
<sequence>MFTHIVFFKLKEATNENVEKASEILNSMEGQIAELKGLEVGIDVVRSERSFDLALVTRFDSKEDYEVYAVSDFHVNKVLKNLKPMLECSKTVDYQL</sequence>
<dbReference type="AlphaFoldDB" id="A0A7X2T2B7"/>
<dbReference type="Gene3D" id="3.30.70.100">
    <property type="match status" value="1"/>
</dbReference>
<dbReference type="SMART" id="SM00886">
    <property type="entry name" value="Dabb"/>
    <property type="match status" value="1"/>
</dbReference>
<name>A0A7X2T2B7_9CLOT</name>
<accession>A0A7X2T2B7</accession>
<evidence type="ECO:0000313" key="4">
    <source>
        <dbReference type="Proteomes" id="UP000460287"/>
    </source>
</evidence>
<evidence type="ECO:0000256" key="1">
    <source>
        <dbReference type="SAM" id="Coils"/>
    </source>
</evidence>
<feature type="coiled-coil region" evidence="1">
    <location>
        <begin position="11"/>
        <end position="38"/>
    </location>
</feature>
<dbReference type="EMBL" id="VULX01000015">
    <property type="protein sequence ID" value="MSR91758.1"/>
    <property type="molecule type" value="Genomic_DNA"/>
</dbReference>
<dbReference type="PANTHER" id="PTHR37832:SF1">
    <property type="entry name" value="STRESS-RESPONSE A_B BARREL DOMAIN-CONTAINING PROTEIN"/>
    <property type="match status" value="1"/>
</dbReference>
<organism evidence="3 4">
    <name type="scientific">Inconstantimicrobium porci</name>
    <dbReference type="NCBI Taxonomy" id="2652291"/>
    <lineage>
        <taxon>Bacteria</taxon>
        <taxon>Bacillati</taxon>
        <taxon>Bacillota</taxon>
        <taxon>Clostridia</taxon>
        <taxon>Eubacteriales</taxon>
        <taxon>Clostridiaceae</taxon>
        <taxon>Inconstantimicrobium</taxon>
    </lineage>
</organism>
<dbReference type="Pfam" id="PF07876">
    <property type="entry name" value="Dabb"/>
    <property type="match status" value="1"/>
</dbReference>
<reference evidence="3 4" key="1">
    <citation type="submission" date="2019-08" db="EMBL/GenBank/DDBJ databases">
        <title>In-depth cultivation of the pig gut microbiome towards novel bacterial diversity and tailored functional studies.</title>
        <authorList>
            <person name="Wylensek D."/>
            <person name="Hitch T.C.A."/>
            <person name="Clavel T."/>
        </authorList>
    </citation>
    <scope>NUCLEOTIDE SEQUENCE [LARGE SCALE GENOMIC DNA]</scope>
    <source>
        <strain evidence="3 4">WCA-383-APC-5B</strain>
    </source>
</reference>
<dbReference type="InterPro" id="IPR013097">
    <property type="entry name" value="Dabb"/>
</dbReference>
<dbReference type="PROSITE" id="PS51502">
    <property type="entry name" value="S_R_A_B_BARREL"/>
    <property type="match status" value="1"/>
</dbReference>
<dbReference type="SUPFAM" id="SSF54909">
    <property type="entry name" value="Dimeric alpha+beta barrel"/>
    <property type="match status" value="1"/>
</dbReference>
<dbReference type="Proteomes" id="UP000460287">
    <property type="component" value="Unassembled WGS sequence"/>
</dbReference>
<comment type="caution">
    <text evidence="3">The sequence shown here is derived from an EMBL/GenBank/DDBJ whole genome shotgun (WGS) entry which is preliminary data.</text>
</comment>
<dbReference type="PANTHER" id="PTHR37832">
    <property type="entry name" value="BLL2683 PROTEIN"/>
    <property type="match status" value="1"/>
</dbReference>
<evidence type="ECO:0000313" key="3">
    <source>
        <dbReference type="EMBL" id="MSR91758.1"/>
    </source>
</evidence>
<dbReference type="RefSeq" id="WP_154531656.1">
    <property type="nucleotide sequence ID" value="NZ_JAQXTV010000042.1"/>
</dbReference>
<keyword evidence="1" id="KW-0175">Coiled coil</keyword>
<keyword evidence="4" id="KW-1185">Reference proteome</keyword>